<sequence>MTAIKSALADVAWRDLTPMRRRDGLVECCHPLPWLLASLAAAALGWWPVAAGASFMLFLTALRLNHEAIHHNLGFDARGHRIVLHALSALMLGSNTAVAFNHLQHHKHIGTDCDLEGACGRMTMARVLVHGPLFPLRMHVAAWQDGGPAVRRRMRIDAALNLAVIAAVTLSGSPVLLYHVAAMAVAQCLTAFFAVWITHHDLAPEDVARTQHSALVNLATYNMLLHLEHHLFPGVPVKRLGRLAARIAAAAPDVAARERLVVPEPWR</sequence>
<dbReference type="CDD" id="cd01060">
    <property type="entry name" value="Membrane-FADS-like"/>
    <property type="match status" value="1"/>
</dbReference>
<organism evidence="3 4">
    <name type="scientific">Sphingomonas immobilis</name>
    <dbReference type="NCBI Taxonomy" id="3063997"/>
    <lineage>
        <taxon>Bacteria</taxon>
        <taxon>Pseudomonadati</taxon>
        <taxon>Pseudomonadota</taxon>
        <taxon>Alphaproteobacteria</taxon>
        <taxon>Sphingomonadales</taxon>
        <taxon>Sphingomonadaceae</taxon>
        <taxon>Sphingomonas</taxon>
    </lineage>
</organism>
<dbReference type="RefSeq" id="WP_304561476.1">
    <property type="nucleotide sequence ID" value="NZ_JAUQSZ010000007.1"/>
</dbReference>
<dbReference type="Proteomes" id="UP001176468">
    <property type="component" value="Unassembled WGS sequence"/>
</dbReference>
<evidence type="ECO:0000313" key="3">
    <source>
        <dbReference type="EMBL" id="MDO7843021.1"/>
    </source>
</evidence>
<evidence type="ECO:0000313" key="4">
    <source>
        <dbReference type="Proteomes" id="UP001176468"/>
    </source>
</evidence>
<dbReference type="PANTHER" id="PTHR12879:SF8">
    <property type="entry name" value="SPHINGOLIPID DELTA(4)-DESATURASE DES1"/>
    <property type="match status" value="1"/>
</dbReference>
<evidence type="ECO:0000259" key="2">
    <source>
        <dbReference type="Pfam" id="PF00487"/>
    </source>
</evidence>
<feature type="transmembrane region" description="Helical" evidence="1">
    <location>
        <begin position="34"/>
        <end position="59"/>
    </location>
</feature>
<keyword evidence="1" id="KW-1133">Transmembrane helix</keyword>
<feature type="domain" description="Fatty acid desaturase" evidence="2">
    <location>
        <begin position="45"/>
        <end position="255"/>
    </location>
</feature>
<reference evidence="3" key="1">
    <citation type="submission" date="2023-07" db="EMBL/GenBank/DDBJ databases">
        <authorList>
            <person name="Kim M.K."/>
        </authorList>
    </citation>
    <scope>NUCLEOTIDE SEQUENCE</scope>
    <source>
        <strain evidence="3">CA1-15</strain>
    </source>
</reference>
<dbReference type="PANTHER" id="PTHR12879">
    <property type="entry name" value="SPHINGOLIPID DELTA 4 DESATURASE/C-4 HYDROXYLASE PROTEIN DES2"/>
    <property type="match status" value="1"/>
</dbReference>
<protein>
    <submittedName>
        <fullName evidence="3">Fatty acid desaturase</fullName>
    </submittedName>
</protein>
<dbReference type="Pfam" id="PF00487">
    <property type="entry name" value="FA_desaturase"/>
    <property type="match status" value="1"/>
</dbReference>
<evidence type="ECO:0000256" key="1">
    <source>
        <dbReference type="SAM" id="Phobius"/>
    </source>
</evidence>
<keyword evidence="1" id="KW-0472">Membrane</keyword>
<keyword evidence="1" id="KW-0812">Transmembrane</keyword>
<dbReference type="EMBL" id="JAUQSZ010000007">
    <property type="protein sequence ID" value="MDO7843021.1"/>
    <property type="molecule type" value="Genomic_DNA"/>
</dbReference>
<gene>
    <name evidence="3" type="ORF">Q5H94_11855</name>
</gene>
<dbReference type="InterPro" id="IPR005804">
    <property type="entry name" value="FA_desaturase_dom"/>
</dbReference>
<name>A0ABT9A1Z4_9SPHN</name>
<comment type="caution">
    <text evidence="3">The sequence shown here is derived from an EMBL/GenBank/DDBJ whole genome shotgun (WGS) entry which is preliminary data.</text>
</comment>
<accession>A0ABT9A1Z4</accession>
<feature type="transmembrane region" description="Helical" evidence="1">
    <location>
        <begin position="158"/>
        <end position="181"/>
    </location>
</feature>
<proteinExistence type="predicted"/>
<keyword evidence="4" id="KW-1185">Reference proteome</keyword>